<reference evidence="4" key="1">
    <citation type="submission" date="2014-03" db="EMBL/GenBank/DDBJ databases">
        <authorList>
            <person name="Casaregola S."/>
        </authorList>
    </citation>
    <scope>NUCLEOTIDE SEQUENCE [LARGE SCALE GENOMIC DNA]</scope>
    <source>
        <strain evidence="4">CLIB 918</strain>
    </source>
</reference>
<sequence length="727" mass="81810">MFPRRKNVLEQDGKISLTCRERHLKCDEMLPTCLKCLKSKRECKRGLKLNFLDIKLFIPEVLVASNQFSSFALCDESRAIASEYKDGVMKYPNLPLDSQNQPYLFVYNHEHENIQTSRHKRLKLCHRHNDSSPYPILFIPLDEKMNSTTIAPNPEHSEVVILELRHPRPCEKLHQQEQLVPLETDLLDVAKSDIAQSGSYDNTIATLPLSPPSSTGTNSVSAAIIESKPVPHHRSRNLSETVPHKPGFSCMEDEDNFASFHSSLILALPDPKLSCYFSTFKTKVATVLDSIVPVPVFQRIIPSMALTNPLLLDVIAACGAKFQLGKICKNKNSANYRACEADAKRYLERANRRIFELTEHMFSSNTPNKDRRGVTTTGTELEVVIVAALLVTIFEFTDEISSSSQVPLMSLQSLFRKYQLQTKEALSTSSSPFKTPIPPSDIIDACFVWNLQLDICLSRLLNRPPVVDPTLFDIDRRRLFVSPPSTVETLGAAQRNVSFSAELSRIMKLASQVQAILKLPQLAASSKTDLPAYQQQQQGFSLEQKSALTNTIREVQQWYTELQDVMRPSRELDKQGQFPEIYFPVPLCAIGHILYHLTMIELIESNVLPPPPSIAVHNKNCNDSNKSAVAIQCNYHAVRLCGIVLTNSATESLNLCFAWCLVLVAKYIYRQDQRDALLKKLQHLIDTGWASSTVGFVEHLLNIWEQPMVGSGLAPVSLQPLYPLQPF</sequence>
<dbReference type="AlphaFoldDB" id="A0A0J9X3Z0"/>
<gene>
    <name evidence="4" type="ORF">BN980_GECA02s01825g</name>
</gene>
<keyword evidence="5" id="KW-1185">Reference proteome</keyword>
<dbReference type="GO" id="GO:0000981">
    <property type="term" value="F:DNA-binding transcription factor activity, RNA polymerase II-specific"/>
    <property type="evidence" value="ECO:0007669"/>
    <property type="project" value="InterPro"/>
</dbReference>
<dbReference type="InterPro" id="IPR021858">
    <property type="entry name" value="Fun_TF"/>
</dbReference>
<organism evidence="4 5">
    <name type="scientific">Geotrichum candidum</name>
    <name type="common">Oospora lactis</name>
    <name type="synonym">Dipodascus geotrichum</name>
    <dbReference type="NCBI Taxonomy" id="1173061"/>
    <lineage>
        <taxon>Eukaryota</taxon>
        <taxon>Fungi</taxon>
        <taxon>Dikarya</taxon>
        <taxon>Ascomycota</taxon>
        <taxon>Saccharomycotina</taxon>
        <taxon>Dipodascomycetes</taxon>
        <taxon>Dipodascales</taxon>
        <taxon>Dipodascaceae</taxon>
        <taxon>Geotrichum</taxon>
    </lineage>
</organism>
<dbReference type="GO" id="GO:0045944">
    <property type="term" value="P:positive regulation of transcription by RNA polymerase II"/>
    <property type="evidence" value="ECO:0007669"/>
    <property type="project" value="TreeGrafter"/>
</dbReference>
<dbReference type="InterPro" id="IPR036864">
    <property type="entry name" value="Zn2-C6_fun-type_DNA-bd_sf"/>
</dbReference>
<evidence type="ECO:0000256" key="2">
    <source>
        <dbReference type="ARBA" id="ARBA00023242"/>
    </source>
</evidence>
<accession>A0A0J9X3Z0</accession>
<evidence type="ECO:0000313" key="5">
    <source>
        <dbReference type="Proteomes" id="UP000242525"/>
    </source>
</evidence>
<dbReference type="OrthoDB" id="416217at2759"/>
<dbReference type="STRING" id="1173061.A0A0J9X3Z0"/>
<dbReference type="GO" id="GO:0005634">
    <property type="term" value="C:nucleus"/>
    <property type="evidence" value="ECO:0007669"/>
    <property type="project" value="UniProtKB-SubCell"/>
</dbReference>
<dbReference type="Proteomes" id="UP000242525">
    <property type="component" value="Unassembled WGS sequence"/>
</dbReference>
<evidence type="ECO:0000313" key="4">
    <source>
        <dbReference type="EMBL" id="CDO51843.1"/>
    </source>
</evidence>
<dbReference type="PANTHER" id="PTHR37534:SF2">
    <property type="entry name" value="N-ACETYLTRANSFERASE DOMAIN-CONTAINING PROTEIN"/>
    <property type="match status" value="1"/>
</dbReference>
<keyword evidence="2" id="KW-0539">Nucleus</keyword>
<dbReference type="GO" id="GO:0008270">
    <property type="term" value="F:zinc ion binding"/>
    <property type="evidence" value="ECO:0007669"/>
    <property type="project" value="InterPro"/>
</dbReference>
<proteinExistence type="predicted"/>
<protein>
    <recommendedName>
        <fullName evidence="3">Zn(2)-C6 fungal-type domain-containing protein</fullName>
    </recommendedName>
</protein>
<dbReference type="GO" id="GO:0000976">
    <property type="term" value="F:transcription cis-regulatory region binding"/>
    <property type="evidence" value="ECO:0007669"/>
    <property type="project" value="TreeGrafter"/>
</dbReference>
<comment type="subcellular location">
    <subcellularLocation>
        <location evidence="1">Nucleus</location>
    </subcellularLocation>
</comment>
<name>A0A0J9X3Z0_GEOCN</name>
<dbReference type="Pfam" id="PF00172">
    <property type="entry name" value="Zn_clus"/>
    <property type="match status" value="1"/>
</dbReference>
<evidence type="ECO:0000256" key="1">
    <source>
        <dbReference type="ARBA" id="ARBA00004123"/>
    </source>
</evidence>
<evidence type="ECO:0000259" key="3">
    <source>
        <dbReference type="Pfam" id="PF00172"/>
    </source>
</evidence>
<dbReference type="PANTHER" id="PTHR37534">
    <property type="entry name" value="TRANSCRIPTIONAL ACTIVATOR PROTEIN UGA3"/>
    <property type="match status" value="1"/>
</dbReference>
<dbReference type="InterPro" id="IPR001138">
    <property type="entry name" value="Zn2Cys6_DnaBD"/>
</dbReference>
<dbReference type="EMBL" id="CCBN010000002">
    <property type="protein sequence ID" value="CDO51843.1"/>
    <property type="molecule type" value="Genomic_DNA"/>
</dbReference>
<dbReference type="CDD" id="cd00067">
    <property type="entry name" value="GAL4"/>
    <property type="match status" value="1"/>
</dbReference>
<feature type="domain" description="Zn(2)-C6 fungal-type" evidence="3">
    <location>
        <begin position="18"/>
        <end position="44"/>
    </location>
</feature>
<dbReference type="SUPFAM" id="SSF57701">
    <property type="entry name" value="Zn2/Cys6 DNA-binding domain"/>
    <property type="match status" value="1"/>
</dbReference>
<dbReference type="Pfam" id="PF11951">
    <property type="entry name" value="Fungal_trans_2"/>
    <property type="match status" value="1"/>
</dbReference>
<comment type="caution">
    <text evidence="4">The sequence shown here is derived from an EMBL/GenBank/DDBJ whole genome shotgun (WGS) entry which is preliminary data.</text>
</comment>